<dbReference type="InterPro" id="IPR008928">
    <property type="entry name" value="6-hairpin_glycosidase_sf"/>
</dbReference>
<dbReference type="EC" id="3.2.1.4" evidence="5"/>
<feature type="compositionally biased region" description="Acidic residues" evidence="14">
    <location>
        <begin position="675"/>
        <end position="687"/>
    </location>
</feature>
<dbReference type="GO" id="GO:0007218">
    <property type="term" value="P:neuropeptide signaling pathway"/>
    <property type="evidence" value="ECO:0007669"/>
    <property type="project" value="UniProtKB-KW"/>
</dbReference>
<comment type="subcellular location">
    <subcellularLocation>
        <location evidence="2">Secreted</location>
    </subcellularLocation>
</comment>
<dbReference type="SUPFAM" id="SSF48208">
    <property type="entry name" value="Six-hairpin glycosidases"/>
    <property type="match status" value="1"/>
</dbReference>
<evidence type="ECO:0000256" key="6">
    <source>
        <dbReference type="ARBA" id="ARBA00022525"/>
    </source>
</evidence>
<dbReference type="VEuPathDB" id="VectorBase:BGLB001405"/>
<evidence type="ECO:0000256" key="7">
    <source>
        <dbReference type="ARBA" id="ARBA00022801"/>
    </source>
</evidence>
<dbReference type="Proteomes" id="UP000076420">
    <property type="component" value="Unassembled WGS sequence"/>
</dbReference>
<evidence type="ECO:0000256" key="5">
    <source>
        <dbReference type="ARBA" id="ARBA00012601"/>
    </source>
</evidence>
<dbReference type="SUPFAM" id="SSF51120">
    <property type="entry name" value="beta-Roll"/>
    <property type="match status" value="1"/>
</dbReference>
<dbReference type="KEGG" id="bgt:106054785"/>
<keyword evidence="12" id="KW-0527">Neuropeptide</keyword>
<dbReference type="PANTHER" id="PTHR22298">
    <property type="entry name" value="ENDO-1,4-BETA-GLUCANASE"/>
    <property type="match status" value="1"/>
</dbReference>
<keyword evidence="11" id="KW-0326">Glycosidase</keyword>
<evidence type="ECO:0000256" key="9">
    <source>
        <dbReference type="ARBA" id="ARBA00023001"/>
    </source>
</evidence>
<evidence type="ECO:0000256" key="13">
    <source>
        <dbReference type="ARBA" id="ARBA00023326"/>
    </source>
</evidence>
<dbReference type="InterPro" id="IPR002544">
    <property type="entry name" value="FMRFamid-related_peptide-like"/>
</dbReference>
<reference evidence="17" key="1">
    <citation type="submission" date="2020-05" db="UniProtKB">
        <authorList>
            <consortium name="EnsemblMetazoa"/>
        </authorList>
    </citation>
    <scope>IDENTIFICATION</scope>
    <source>
        <strain evidence="17">BB02</strain>
    </source>
</reference>
<evidence type="ECO:0000256" key="12">
    <source>
        <dbReference type="ARBA" id="ARBA00023320"/>
    </source>
</evidence>
<feature type="region of interest" description="Disordered" evidence="14">
    <location>
        <begin position="467"/>
        <end position="499"/>
    </location>
</feature>
<evidence type="ECO:0000256" key="1">
    <source>
        <dbReference type="ARBA" id="ARBA00000966"/>
    </source>
</evidence>
<keyword evidence="15" id="KW-0732">Signal</keyword>
<feature type="compositionally biased region" description="Basic and acidic residues" evidence="14">
    <location>
        <begin position="724"/>
        <end position="743"/>
    </location>
</feature>
<dbReference type="GO" id="GO:0030245">
    <property type="term" value="P:cellulose catabolic process"/>
    <property type="evidence" value="ECO:0007669"/>
    <property type="project" value="UniProtKB-KW"/>
</dbReference>
<protein>
    <recommendedName>
        <fullName evidence="5">cellulase</fullName>
        <ecNumber evidence="5">3.2.1.4</ecNumber>
    </recommendedName>
</protein>
<keyword evidence="10" id="KW-0119">Carbohydrate metabolism</keyword>
<name>A0A2C9JEE2_BIOGL</name>
<dbReference type="STRING" id="6526.A0A2C9JEE2"/>
<feature type="compositionally biased region" description="Basic and acidic residues" evidence="14">
    <location>
        <begin position="688"/>
        <end position="697"/>
    </location>
</feature>
<dbReference type="GO" id="GO:0005576">
    <property type="term" value="C:extracellular region"/>
    <property type="evidence" value="ECO:0007669"/>
    <property type="project" value="UniProtKB-SubCell"/>
</dbReference>
<proteinExistence type="inferred from homology"/>
<accession>A0A2C9JEE2</accession>
<dbReference type="EnsemblMetazoa" id="BGLB001405-RB">
    <property type="protein sequence ID" value="BGLB001405-PB"/>
    <property type="gene ID" value="BGLB001405"/>
</dbReference>
<keyword evidence="8" id="KW-0027">Amidation</keyword>
<keyword evidence="13" id="KW-0624">Polysaccharide degradation</keyword>
<gene>
    <name evidence="17" type="primary">106054785</name>
</gene>
<dbReference type="Pfam" id="PF01581">
    <property type="entry name" value="FARP"/>
    <property type="match status" value="11"/>
</dbReference>
<dbReference type="Gene3D" id="1.50.10.10">
    <property type="match status" value="1"/>
</dbReference>
<evidence type="ECO:0000256" key="11">
    <source>
        <dbReference type="ARBA" id="ARBA00023295"/>
    </source>
</evidence>
<evidence type="ECO:0000256" key="3">
    <source>
        <dbReference type="ARBA" id="ARBA00006356"/>
    </source>
</evidence>
<organism evidence="17 18">
    <name type="scientific">Biomphalaria glabrata</name>
    <name type="common">Bloodfluke planorb</name>
    <name type="synonym">Freshwater snail</name>
    <dbReference type="NCBI Taxonomy" id="6526"/>
    <lineage>
        <taxon>Eukaryota</taxon>
        <taxon>Metazoa</taxon>
        <taxon>Spiralia</taxon>
        <taxon>Lophotrochozoa</taxon>
        <taxon>Mollusca</taxon>
        <taxon>Gastropoda</taxon>
        <taxon>Heterobranchia</taxon>
        <taxon>Euthyneura</taxon>
        <taxon>Panpulmonata</taxon>
        <taxon>Hygrophila</taxon>
        <taxon>Lymnaeoidea</taxon>
        <taxon>Planorbidae</taxon>
        <taxon>Biomphalaria</taxon>
    </lineage>
</organism>
<evidence type="ECO:0000256" key="4">
    <source>
        <dbReference type="ARBA" id="ARBA00007072"/>
    </source>
</evidence>
<dbReference type="InterPro" id="IPR001701">
    <property type="entry name" value="Glyco_hydro_9"/>
</dbReference>
<dbReference type="InterPro" id="IPR012341">
    <property type="entry name" value="6hp_glycosidase-like_sf"/>
</dbReference>
<feature type="region of interest" description="Disordered" evidence="14">
    <location>
        <begin position="787"/>
        <end position="821"/>
    </location>
</feature>
<dbReference type="VEuPathDB" id="VectorBase:BGLAX_037748"/>
<sequence length="821" mass="94662">MSSFVLLLCLFVLLSLSEAAKNYGAALQKSILFYDAQRSGKLPANNPIHWRGDSALHDCVVGGWYDAGDHVKFGLPMSASTTLLLWGLIQFKSGYVRANQLNQMYDSIKWPLDYFLHAWNPSTHTLTVQVGDGNADHAWWGRPEDMTMARPCQTVTTSRKGSDIAAGTAAALAAGSIAFKDKGDAAYSNQLLSAAESLYAFAKANSFERVMVCVGECVLGDGEEMLGEWLYCVQWLNKRFLRFGRAFDSDADDGFFRYRKQFYRIGRGSFQPYQDKRFLRFGRSDQPDVDDYIRAVLLERQSEEPTYRKRRSPELDEQSDEFAHRMRRSADKAAPAEKDVEKREAETDDAEAEKRFMRFGKRFMRFGRELGYGDKRFIRFGKRFMRFGRDPQDDAEDDTYDADGDFDSDDELAKRFMRFGKRFMRFGKREDAEKRFMRFGKSDEDKRFMRFGKSDSSDDMEKRFMRFGKRESRSVNQESSNSASSGTASHTYNQDSGLLKLGQDTGDDDFMERSIRGDPFLRFGRGDPFLRFGRGDPFLRFGRGDPFLRFGRGDPFLRFGRGDPFLRFGRGDPFLRFGRGDPFLRFGRGDPFLRFGRGDPFLRFGRGDPFLRFGRGDPFLRFGRGDPFLRFGRDSLETRVARGDPFLRFGRDSLETRVARGDPFLRFGRFKPPTDTEDNTIDLDDEDISRRSAEDKSSRRKREASAELLDSTLAKRSPMTSASEAKEKPKEKRLQLDIEESRSTRSKPYMRFGRDNLSPYDLEEDNKETLLDEEFSRFAREPSRISYPRYGKRSDKGPVYMRFGRPAGSDYMASENTSQKR</sequence>
<dbReference type="VEuPathDB" id="VectorBase:BGLAX_027615"/>
<evidence type="ECO:0000256" key="2">
    <source>
        <dbReference type="ARBA" id="ARBA00004613"/>
    </source>
</evidence>
<feature type="compositionally biased region" description="Low complexity" evidence="14">
    <location>
        <begin position="474"/>
        <end position="489"/>
    </location>
</feature>
<feature type="region of interest" description="Disordered" evidence="14">
    <location>
        <begin position="304"/>
        <end position="347"/>
    </location>
</feature>
<feature type="chain" id="PRO_5012180611" description="cellulase" evidence="15">
    <location>
        <begin position="20"/>
        <end position="821"/>
    </location>
</feature>
<comment type="similarity">
    <text evidence="3">Belongs to the FARP (FMRFamide related peptide) family.</text>
</comment>
<dbReference type="GO" id="GO:0008810">
    <property type="term" value="F:cellulase activity"/>
    <property type="evidence" value="ECO:0007669"/>
    <property type="project" value="UniProtKB-EC"/>
</dbReference>
<feature type="signal peptide" evidence="15">
    <location>
        <begin position="1"/>
        <end position="19"/>
    </location>
</feature>
<evidence type="ECO:0000256" key="14">
    <source>
        <dbReference type="SAM" id="MobiDB-lite"/>
    </source>
</evidence>
<keyword evidence="9" id="KW-0136">Cellulose degradation</keyword>
<evidence type="ECO:0000313" key="17">
    <source>
        <dbReference type="EnsemblMetazoa" id="BGLB001405-PB"/>
    </source>
</evidence>
<keyword evidence="7" id="KW-0378">Hydrolase</keyword>
<dbReference type="AlphaFoldDB" id="A0A2C9JEE2"/>
<evidence type="ECO:0000256" key="8">
    <source>
        <dbReference type="ARBA" id="ARBA00022815"/>
    </source>
</evidence>
<dbReference type="OrthoDB" id="10257085at2759"/>
<evidence type="ECO:0000313" key="18">
    <source>
        <dbReference type="Proteomes" id="UP000076420"/>
    </source>
</evidence>
<dbReference type="InterPro" id="IPR011049">
    <property type="entry name" value="Serralysin-like_metalloprot_C"/>
</dbReference>
<evidence type="ECO:0000256" key="10">
    <source>
        <dbReference type="ARBA" id="ARBA00023277"/>
    </source>
</evidence>
<feature type="compositionally biased region" description="Basic and acidic residues" evidence="14">
    <location>
        <begin position="321"/>
        <end position="345"/>
    </location>
</feature>
<evidence type="ECO:0000256" key="15">
    <source>
        <dbReference type="SAM" id="SignalP"/>
    </source>
</evidence>
<evidence type="ECO:0000259" key="16">
    <source>
        <dbReference type="Pfam" id="PF00759"/>
    </source>
</evidence>
<feature type="region of interest" description="Disordered" evidence="14">
    <location>
        <begin position="668"/>
        <end position="760"/>
    </location>
</feature>
<keyword evidence="6" id="KW-0964">Secreted</keyword>
<dbReference type="Pfam" id="PF00759">
    <property type="entry name" value="Glyco_hydro_9"/>
    <property type="match status" value="1"/>
</dbReference>
<comment type="similarity">
    <text evidence="4">Belongs to the glycosyl hydrolase 9 (cellulase E) family.</text>
</comment>
<comment type="catalytic activity">
    <reaction evidence="1">
        <text>Endohydrolysis of (1-&gt;4)-beta-D-glucosidic linkages in cellulose, lichenin and cereal beta-D-glucans.</text>
        <dbReference type="EC" id="3.2.1.4"/>
    </reaction>
</comment>
<feature type="domain" description="Glycoside hydrolase family 9" evidence="16">
    <location>
        <begin position="23"/>
        <end position="205"/>
    </location>
</feature>